<keyword evidence="5" id="KW-1185">Reference proteome</keyword>
<dbReference type="Proteomes" id="UP001229862">
    <property type="component" value="Chromosome"/>
</dbReference>
<reference evidence="4 5" key="1">
    <citation type="submission" date="2023-08" db="EMBL/GenBank/DDBJ databases">
        <title>New molecular markers tilS and rpoB for phylogenetic and monitoring studies of the genus Thiothrix biodiversity.</title>
        <authorList>
            <person name="Ravin N.V."/>
            <person name="Smolyakov D."/>
            <person name="Markov N.D."/>
            <person name="Beletsky A.V."/>
            <person name="Mardanov A.V."/>
            <person name="Rudenko T.S."/>
            <person name="Grabovich M.Y."/>
        </authorList>
    </citation>
    <scope>NUCLEOTIDE SEQUENCE</scope>
    <source>
        <strain evidence="4">DNT52</strain>
        <strain evidence="3 5">H33</strain>
    </source>
</reference>
<evidence type="ECO:0000259" key="2">
    <source>
        <dbReference type="Pfam" id="PF12728"/>
    </source>
</evidence>
<protein>
    <submittedName>
        <fullName evidence="4">Helix-turn-helix transcriptional regulator</fullName>
    </submittedName>
</protein>
<dbReference type="AlphaFoldDB" id="A0AA51R5F7"/>
<gene>
    <name evidence="3" type="ORF">RCC75_19470</name>
    <name evidence="4" type="ORF">RCG00_05005</name>
</gene>
<proteinExistence type="predicted"/>
<dbReference type="InterPro" id="IPR024370">
    <property type="entry name" value="PBP_domain"/>
</dbReference>
<dbReference type="Pfam" id="PF12727">
    <property type="entry name" value="PBP_like"/>
    <property type="match status" value="1"/>
</dbReference>
<dbReference type="InterPro" id="IPR010093">
    <property type="entry name" value="SinI_DNA-bd"/>
</dbReference>
<evidence type="ECO:0000313" key="4">
    <source>
        <dbReference type="EMBL" id="WML87725.1"/>
    </source>
</evidence>
<feature type="domain" description="Helix-turn-helix" evidence="2">
    <location>
        <begin position="6"/>
        <end position="54"/>
    </location>
</feature>
<dbReference type="NCBIfam" id="TIGR01764">
    <property type="entry name" value="excise"/>
    <property type="match status" value="1"/>
</dbReference>
<dbReference type="EMBL" id="CP133217">
    <property type="protein sequence ID" value="WML87725.1"/>
    <property type="molecule type" value="Genomic_DNA"/>
</dbReference>
<evidence type="ECO:0000313" key="3">
    <source>
        <dbReference type="EMBL" id="MDQ5770717.1"/>
    </source>
</evidence>
<dbReference type="RefSeq" id="WP_308136389.1">
    <property type="nucleotide sequence ID" value="NZ_CP133217.1"/>
</dbReference>
<accession>A0AA51R5F7</accession>
<organism evidence="4">
    <name type="scientific">Thiothrix subterranea</name>
    <dbReference type="NCBI Taxonomy" id="2735563"/>
    <lineage>
        <taxon>Bacteria</taxon>
        <taxon>Pseudomonadati</taxon>
        <taxon>Pseudomonadota</taxon>
        <taxon>Gammaproteobacteria</taxon>
        <taxon>Thiotrichales</taxon>
        <taxon>Thiotrichaceae</taxon>
        <taxon>Thiothrix</taxon>
    </lineage>
</organism>
<evidence type="ECO:0000259" key="1">
    <source>
        <dbReference type="Pfam" id="PF12727"/>
    </source>
</evidence>
<dbReference type="PANTHER" id="PTHR38431:SF1">
    <property type="entry name" value="BLL2305 PROTEIN"/>
    <property type="match status" value="1"/>
</dbReference>
<dbReference type="Pfam" id="PF12728">
    <property type="entry name" value="HTH_17"/>
    <property type="match status" value="1"/>
</dbReference>
<dbReference type="EMBL" id="JAVFKN010000037">
    <property type="protein sequence ID" value="MDQ5770717.1"/>
    <property type="molecule type" value="Genomic_DNA"/>
</dbReference>
<feature type="domain" description="PBP" evidence="1">
    <location>
        <begin position="91"/>
        <end position="271"/>
    </location>
</feature>
<name>A0AA51R5F7_9GAMM</name>
<dbReference type="PANTHER" id="PTHR38431">
    <property type="entry name" value="BLL2305 PROTEIN"/>
    <property type="match status" value="1"/>
</dbReference>
<evidence type="ECO:0000313" key="5">
    <source>
        <dbReference type="Proteomes" id="UP001223336"/>
    </source>
</evidence>
<dbReference type="Proteomes" id="UP001223336">
    <property type="component" value="Unassembled WGS sequence"/>
</dbReference>
<dbReference type="InterPro" id="IPR041657">
    <property type="entry name" value="HTH_17"/>
</dbReference>
<sequence length="299" mass="33916">MNHDSYLSVKQVAEYLHLNEKKVYELVKDNQIPATKVTGKWLFPRNLIDRWITESAYNGLLSDRLAIVGSDDPLFYRAVLQYTNAIAPHGLVSYFPTGTGTGLKLLQMRRADACCLHWGPSEESHLRHPALLQQYRQANQWVLVHLFRREQGLMLHPEVYARVGNDPEQIFRQALRWAGRQSGAGSQRFLQDMLSRQGLNLDALPLSQIAHSEREAAALIAMRQADIAAGARSAALECGLAFIPFGWEAFDIALPRNIWFRHLFQNLLKCLRADSCQKAALVYQGYDLEQSGELRWGGD</sequence>
<dbReference type="GO" id="GO:0003677">
    <property type="term" value="F:DNA binding"/>
    <property type="evidence" value="ECO:0007669"/>
    <property type="project" value="InterPro"/>
</dbReference>